<gene>
    <name evidence="4" type="primary">comF</name>
    <name evidence="4" type="ORF">GCM10008101_23330</name>
</gene>
<evidence type="ECO:0000259" key="3">
    <source>
        <dbReference type="Pfam" id="PF18912"/>
    </source>
</evidence>
<dbReference type="InterPro" id="IPR000836">
    <property type="entry name" value="PRTase_dom"/>
</dbReference>
<protein>
    <submittedName>
        <fullName evidence="4">Amidophosphoribosyltransferase</fullName>
    </submittedName>
</protein>
<evidence type="ECO:0000259" key="2">
    <source>
        <dbReference type="Pfam" id="PF00156"/>
    </source>
</evidence>
<dbReference type="CDD" id="cd06223">
    <property type="entry name" value="PRTases_typeI"/>
    <property type="match status" value="1"/>
</dbReference>
<dbReference type="InterPro" id="IPR051910">
    <property type="entry name" value="ComF/GntX_DNA_util-trans"/>
</dbReference>
<sequence>MDATVNPIAPPPVDGLRERLAFWLRNDATRLLWPTRCLACEDPGLDGLDLCAACEAALPVNRSACLGCALPLPDAGGICGACLDGRSPITETHAPFLYAAPLDRLLPRLKFGGDLAAGRLVAQLMATRLREAARPQAIVPVPLHRARLRRRGFDQALEIARPLGRALGVPVLPGALVRLRATQEQSRLSAIARRRNLKGAFQAWPKLPLPEHVAIVDDVMTTGATLRAAASALRQAGVKRVDAWVAARVP</sequence>
<dbReference type="Pfam" id="PF18912">
    <property type="entry name" value="DZR_2"/>
    <property type="match status" value="1"/>
</dbReference>
<organism evidence="4 5">
    <name type="scientific">Cognatilysobacter xinjiangensis</name>
    <dbReference type="NCBI Taxonomy" id="546892"/>
    <lineage>
        <taxon>Bacteria</taxon>
        <taxon>Pseudomonadati</taxon>
        <taxon>Pseudomonadota</taxon>
        <taxon>Gammaproteobacteria</taxon>
        <taxon>Lysobacterales</taxon>
        <taxon>Lysobacteraceae</taxon>
        <taxon>Cognatilysobacter</taxon>
    </lineage>
</organism>
<dbReference type="PANTHER" id="PTHR47505:SF1">
    <property type="entry name" value="DNA UTILIZATION PROTEIN YHGH"/>
    <property type="match status" value="1"/>
</dbReference>
<reference evidence="5" key="1">
    <citation type="journal article" date="2019" name="Int. J. Syst. Evol. Microbiol.">
        <title>The Global Catalogue of Microorganisms (GCM) 10K type strain sequencing project: providing services to taxonomists for standard genome sequencing and annotation.</title>
        <authorList>
            <consortium name="The Broad Institute Genomics Platform"/>
            <consortium name="The Broad Institute Genome Sequencing Center for Infectious Disease"/>
            <person name="Wu L."/>
            <person name="Ma J."/>
        </authorList>
    </citation>
    <scope>NUCLEOTIDE SEQUENCE [LARGE SCALE GENOMIC DNA]</scope>
    <source>
        <strain evidence="5">KCTC 22558</strain>
    </source>
</reference>
<dbReference type="Pfam" id="PF00156">
    <property type="entry name" value="Pribosyltran"/>
    <property type="match status" value="1"/>
</dbReference>
<dbReference type="EMBL" id="BMXY01000003">
    <property type="protein sequence ID" value="GGZ68358.1"/>
    <property type="molecule type" value="Genomic_DNA"/>
</dbReference>
<comment type="similarity">
    <text evidence="1">Belongs to the ComF/GntX family.</text>
</comment>
<dbReference type="Gene3D" id="3.40.50.2020">
    <property type="match status" value="1"/>
</dbReference>
<dbReference type="SUPFAM" id="SSF53271">
    <property type="entry name" value="PRTase-like"/>
    <property type="match status" value="1"/>
</dbReference>
<evidence type="ECO:0000256" key="1">
    <source>
        <dbReference type="ARBA" id="ARBA00008007"/>
    </source>
</evidence>
<evidence type="ECO:0000313" key="5">
    <source>
        <dbReference type="Proteomes" id="UP000643403"/>
    </source>
</evidence>
<dbReference type="PANTHER" id="PTHR47505">
    <property type="entry name" value="DNA UTILIZATION PROTEIN YHGH"/>
    <property type="match status" value="1"/>
</dbReference>
<feature type="domain" description="Double zinc ribbon" evidence="3">
    <location>
        <begin position="29"/>
        <end position="83"/>
    </location>
</feature>
<dbReference type="InterPro" id="IPR029057">
    <property type="entry name" value="PRTase-like"/>
</dbReference>
<dbReference type="RefSeq" id="WP_189450132.1">
    <property type="nucleotide sequence ID" value="NZ_BMXY01000003.1"/>
</dbReference>
<feature type="domain" description="Phosphoribosyltransferase" evidence="2">
    <location>
        <begin position="211"/>
        <end position="247"/>
    </location>
</feature>
<name>A0ABQ3C4V7_9GAMM</name>
<accession>A0ABQ3C4V7</accession>
<dbReference type="Proteomes" id="UP000643403">
    <property type="component" value="Unassembled WGS sequence"/>
</dbReference>
<evidence type="ECO:0000313" key="4">
    <source>
        <dbReference type="EMBL" id="GGZ68358.1"/>
    </source>
</evidence>
<keyword evidence="5" id="KW-1185">Reference proteome</keyword>
<proteinExistence type="inferred from homology"/>
<comment type="caution">
    <text evidence="4">The sequence shown here is derived from an EMBL/GenBank/DDBJ whole genome shotgun (WGS) entry which is preliminary data.</text>
</comment>
<dbReference type="InterPro" id="IPR044005">
    <property type="entry name" value="DZR_2"/>
</dbReference>